<keyword evidence="3" id="KW-1185">Reference proteome</keyword>
<evidence type="ECO:0000313" key="3">
    <source>
        <dbReference type="Proteomes" id="UP000006765"/>
    </source>
</evidence>
<organism evidence="2 3">
    <name type="scientific">Oceaniovalibus guishaninsula JLT2003</name>
    <dbReference type="NCBI Taxonomy" id="1231392"/>
    <lineage>
        <taxon>Bacteria</taxon>
        <taxon>Pseudomonadati</taxon>
        <taxon>Pseudomonadota</taxon>
        <taxon>Alphaproteobacteria</taxon>
        <taxon>Rhodobacterales</taxon>
        <taxon>Roseobacteraceae</taxon>
        <taxon>Oceaniovalibus</taxon>
    </lineage>
</organism>
<name>K2GNX0_9RHOB</name>
<gene>
    <name evidence="2" type="ORF">OCGS_1219</name>
</gene>
<proteinExistence type="predicted"/>
<evidence type="ECO:0000313" key="2">
    <source>
        <dbReference type="EMBL" id="EKE44381.1"/>
    </source>
</evidence>
<evidence type="ECO:0000256" key="1">
    <source>
        <dbReference type="SAM" id="SignalP"/>
    </source>
</evidence>
<protein>
    <submittedName>
        <fullName evidence="2">Uncharacterized protein</fullName>
    </submittedName>
</protein>
<reference evidence="2 3" key="1">
    <citation type="journal article" date="2012" name="J. Bacteriol.">
        <title>Draft Genome Sequence of Oceaniovalibus guishaninsula JLT2003T.</title>
        <authorList>
            <person name="Tang K."/>
            <person name="Liu K."/>
            <person name="Jiao N."/>
        </authorList>
    </citation>
    <scope>NUCLEOTIDE SEQUENCE [LARGE SCALE GENOMIC DNA]</scope>
    <source>
        <strain evidence="2 3">JLT2003</strain>
    </source>
</reference>
<sequence>MIRTALLAAALLMPGHAAPAETPLDAAGFEARVTGKTMFYSSAGVPYGIEQYLPGRRVRWSFLGDECKDGIWYESDGLICFEYEDGTGPQCWQFFAETDGLRARFAGDAPGDDLYQTHETDEPMQCLGPRIGV</sequence>
<dbReference type="eggNOG" id="ENOG50319IW">
    <property type="taxonomic scope" value="Bacteria"/>
</dbReference>
<comment type="caution">
    <text evidence="2">The sequence shown here is derived from an EMBL/GenBank/DDBJ whole genome shotgun (WGS) entry which is preliminary data.</text>
</comment>
<dbReference type="EMBL" id="AMGO01000021">
    <property type="protein sequence ID" value="EKE44381.1"/>
    <property type="molecule type" value="Genomic_DNA"/>
</dbReference>
<dbReference type="STRING" id="1231392.OCGS_1219"/>
<dbReference type="AlphaFoldDB" id="K2GNX0"/>
<accession>K2GNX0</accession>
<dbReference type="Proteomes" id="UP000006765">
    <property type="component" value="Unassembled WGS sequence"/>
</dbReference>
<feature type="chain" id="PRO_5003860668" evidence="1">
    <location>
        <begin position="20"/>
        <end position="133"/>
    </location>
</feature>
<keyword evidence="1" id="KW-0732">Signal</keyword>
<feature type="signal peptide" evidence="1">
    <location>
        <begin position="1"/>
        <end position="19"/>
    </location>
</feature>
<dbReference type="RefSeq" id="WP_007426371.1">
    <property type="nucleotide sequence ID" value="NZ_AMGO01000021.1"/>
</dbReference>